<evidence type="ECO:0000256" key="3">
    <source>
        <dbReference type="ARBA" id="ARBA00023004"/>
    </source>
</evidence>
<reference evidence="6" key="1">
    <citation type="journal article" date="2014" name="Int. J. Syst. Evol. Microbiol.">
        <title>Complete genome sequence of Corynebacterium casei LMG S-19264T (=DSM 44701T), isolated from a smear-ripened cheese.</title>
        <authorList>
            <consortium name="US DOE Joint Genome Institute (JGI-PGF)"/>
            <person name="Walter F."/>
            <person name="Albersmeier A."/>
            <person name="Kalinowski J."/>
            <person name="Ruckert C."/>
        </authorList>
    </citation>
    <scope>NUCLEOTIDE SEQUENCE</scope>
    <source>
        <strain evidence="6">CGMCC 1.12785</strain>
    </source>
</reference>
<keyword evidence="6" id="KW-0560">Oxidoreductase</keyword>
<dbReference type="GO" id="GO:0016705">
    <property type="term" value="F:oxidoreductase activity, acting on paired donors, with incorporation or reduction of molecular oxygen"/>
    <property type="evidence" value="ECO:0007669"/>
    <property type="project" value="UniProtKB-ARBA"/>
</dbReference>
<keyword evidence="3" id="KW-0408">Iron</keyword>
<evidence type="ECO:0000256" key="1">
    <source>
        <dbReference type="ARBA" id="ARBA00022714"/>
    </source>
</evidence>
<dbReference type="PROSITE" id="PS51296">
    <property type="entry name" value="RIESKE"/>
    <property type="match status" value="1"/>
</dbReference>
<dbReference type="GO" id="GO:0004497">
    <property type="term" value="F:monooxygenase activity"/>
    <property type="evidence" value="ECO:0007669"/>
    <property type="project" value="UniProtKB-ARBA"/>
</dbReference>
<sequence>MHYQQHSREAPMRRVCALNDLEPGEGLRIDDTSPPIAVFLTEEGTVHAIDDTCTHQDASLAAGWVEDCRVECPLHASAFSLLTGEADQPPARRPVRVHRAEVHDGEVWVEVSTAAPNLPPGVTLP</sequence>
<keyword evidence="2" id="KW-0479">Metal-binding</keyword>
<gene>
    <name evidence="6" type="primary">hcaC</name>
    <name evidence="6" type="ORF">GCM10011333_02030</name>
</gene>
<name>A0A8J2TVA9_9MICO</name>
<proteinExistence type="predicted"/>
<dbReference type="CDD" id="cd03528">
    <property type="entry name" value="Rieske_RO_ferredoxin"/>
    <property type="match status" value="1"/>
</dbReference>
<dbReference type="AlphaFoldDB" id="A0A8J2TVA9"/>
<feature type="domain" description="Rieske" evidence="5">
    <location>
        <begin position="13"/>
        <end position="109"/>
    </location>
</feature>
<evidence type="ECO:0000313" key="6">
    <source>
        <dbReference type="EMBL" id="GGA02988.1"/>
    </source>
</evidence>
<protein>
    <submittedName>
        <fullName evidence="6">Bifunctional 3-phenylpropionate/cinnamic acid dioxygenase ferredoxin subunit</fullName>
    </submittedName>
</protein>
<keyword evidence="1" id="KW-0001">2Fe-2S</keyword>
<keyword evidence="7" id="KW-1185">Reference proteome</keyword>
<comment type="caution">
    <text evidence="6">The sequence shown here is derived from an EMBL/GenBank/DDBJ whole genome shotgun (WGS) entry which is preliminary data.</text>
</comment>
<dbReference type="PANTHER" id="PTHR21496:SF23">
    <property type="entry name" value="3-PHENYLPROPIONATE_CINNAMIC ACID DIOXYGENASE FERREDOXIN SUBUNIT"/>
    <property type="match status" value="1"/>
</dbReference>
<dbReference type="Proteomes" id="UP000616114">
    <property type="component" value="Unassembled WGS sequence"/>
</dbReference>
<accession>A0A8J2TVA9</accession>
<dbReference type="GO" id="GO:0051213">
    <property type="term" value="F:dioxygenase activity"/>
    <property type="evidence" value="ECO:0007669"/>
    <property type="project" value="UniProtKB-KW"/>
</dbReference>
<dbReference type="Pfam" id="PF00355">
    <property type="entry name" value="Rieske"/>
    <property type="match status" value="1"/>
</dbReference>
<dbReference type="SUPFAM" id="SSF50022">
    <property type="entry name" value="ISP domain"/>
    <property type="match status" value="1"/>
</dbReference>
<reference evidence="6" key="2">
    <citation type="submission" date="2020-09" db="EMBL/GenBank/DDBJ databases">
        <authorList>
            <person name="Sun Q."/>
            <person name="Zhou Y."/>
        </authorList>
    </citation>
    <scope>NUCLEOTIDE SEQUENCE</scope>
    <source>
        <strain evidence="6">CGMCC 1.12785</strain>
    </source>
</reference>
<dbReference type="NCBIfam" id="NF007422">
    <property type="entry name" value="PRK09965.1"/>
    <property type="match status" value="1"/>
</dbReference>
<evidence type="ECO:0000256" key="2">
    <source>
        <dbReference type="ARBA" id="ARBA00022723"/>
    </source>
</evidence>
<organism evidence="6 7">
    <name type="scientific">Sediminivirga luteola</name>
    <dbReference type="NCBI Taxonomy" id="1774748"/>
    <lineage>
        <taxon>Bacteria</taxon>
        <taxon>Bacillati</taxon>
        <taxon>Actinomycetota</taxon>
        <taxon>Actinomycetes</taxon>
        <taxon>Micrococcales</taxon>
        <taxon>Brevibacteriaceae</taxon>
        <taxon>Sediminivirga</taxon>
    </lineage>
</organism>
<dbReference type="InterPro" id="IPR017941">
    <property type="entry name" value="Rieske_2Fe-2S"/>
</dbReference>
<dbReference type="Gene3D" id="2.102.10.10">
    <property type="entry name" value="Rieske [2Fe-2S] iron-sulphur domain"/>
    <property type="match status" value="1"/>
</dbReference>
<keyword evidence="4" id="KW-0411">Iron-sulfur</keyword>
<dbReference type="GO" id="GO:0051537">
    <property type="term" value="F:2 iron, 2 sulfur cluster binding"/>
    <property type="evidence" value="ECO:0007669"/>
    <property type="project" value="UniProtKB-KW"/>
</dbReference>
<dbReference type="GO" id="GO:0046872">
    <property type="term" value="F:metal ion binding"/>
    <property type="evidence" value="ECO:0007669"/>
    <property type="project" value="UniProtKB-KW"/>
</dbReference>
<evidence type="ECO:0000313" key="7">
    <source>
        <dbReference type="Proteomes" id="UP000616114"/>
    </source>
</evidence>
<dbReference type="PANTHER" id="PTHR21496">
    <property type="entry name" value="FERREDOXIN-RELATED"/>
    <property type="match status" value="1"/>
</dbReference>
<keyword evidence="6" id="KW-0223">Dioxygenase</keyword>
<evidence type="ECO:0000259" key="5">
    <source>
        <dbReference type="PROSITE" id="PS51296"/>
    </source>
</evidence>
<evidence type="ECO:0000256" key="4">
    <source>
        <dbReference type="ARBA" id="ARBA00023014"/>
    </source>
</evidence>
<dbReference type="EMBL" id="BMFY01000001">
    <property type="protein sequence ID" value="GGA02988.1"/>
    <property type="molecule type" value="Genomic_DNA"/>
</dbReference>
<dbReference type="InterPro" id="IPR036922">
    <property type="entry name" value="Rieske_2Fe-2S_sf"/>
</dbReference>